<evidence type="ECO:0000256" key="1">
    <source>
        <dbReference type="SAM" id="MobiDB-lite"/>
    </source>
</evidence>
<dbReference type="STRING" id="9402.L5JZ04"/>
<organism evidence="2 3">
    <name type="scientific">Pteropus alecto</name>
    <name type="common">Black flying fox</name>
    <dbReference type="NCBI Taxonomy" id="9402"/>
    <lineage>
        <taxon>Eukaryota</taxon>
        <taxon>Metazoa</taxon>
        <taxon>Chordata</taxon>
        <taxon>Craniata</taxon>
        <taxon>Vertebrata</taxon>
        <taxon>Euteleostomi</taxon>
        <taxon>Mammalia</taxon>
        <taxon>Eutheria</taxon>
        <taxon>Laurasiatheria</taxon>
        <taxon>Chiroptera</taxon>
        <taxon>Yinpterochiroptera</taxon>
        <taxon>Pteropodoidea</taxon>
        <taxon>Pteropodidae</taxon>
        <taxon>Pteropodinae</taxon>
        <taxon>Pteropus</taxon>
    </lineage>
</organism>
<dbReference type="EMBL" id="KB031076">
    <property type="protein sequence ID" value="ELK03741.1"/>
    <property type="molecule type" value="Genomic_DNA"/>
</dbReference>
<dbReference type="Proteomes" id="UP000010552">
    <property type="component" value="Unassembled WGS sequence"/>
</dbReference>
<gene>
    <name evidence="2" type="ORF">PAL_GLEAN10010106</name>
</gene>
<proteinExistence type="predicted"/>
<evidence type="ECO:0000313" key="2">
    <source>
        <dbReference type="EMBL" id="ELK03741.1"/>
    </source>
</evidence>
<dbReference type="AlphaFoldDB" id="L5JZ04"/>
<feature type="region of interest" description="Disordered" evidence="1">
    <location>
        <begin position="15"/>
        <end position="49"/>
    </location>
</feature>
<accession>L5JZ04</accession>
<reference evidence="3" key="1">
    <citation type="journal article" date="2013" name="Science">
        <title>Comparative analysis of bat genomes provides insight into the evolution of flight and immunity.</title>
        <authorList>
            <person name="Zhang G."/>
            <person name="Cowled C."/>
            <person name="Shi Z."/>
            <person name="Huang Z."/>
            <person name="Bishop-Lilly K.A."/>
            <person name="Fang X."/>
            <person name="Wynne J.W."/>
            <person name="Xiong Z."/>
            <person name="Baker M.L."/>
            <person name="Zhao W."/>
            <person name="Tachedjian M."/>
            <person name="Zhu Y."/>
            <person name="Zhou P."/>
            <person name="Jiang X."/>
            <person name="Ng J."/>
            <person name="Yang L."/>
            <person name="Wu L."/>
            <person name="Xiao J."/>
            <person name="Feng Y."/>
            <person name="Chen Y."/>
            <person name="Sun X."/>
            <person name="Zhang Y."/>
            <person name="Marsh G.A."/>
            <person name="Crameri G."/>
            <person name="Broder C.C."/>
            <person name="Frey K.G."/>
            <person name="Wang L.F."/>
            <person name="Wang J."/>
        </authorList>
    </citation>
    <scope>NUCLEOTIDE SEQUENCE [LARGE SCALE GENOMIC DNA]</scope>
</reference>
<dbReference type="InParanoid" id="L5JZ04"/>
<sequence>METLAATGISAVCLLPNEPKRPPESVSSPTGPGTPVAVHNPTPTDTPAVSFSLDKPEIPPGRIFPSMGPGILAVVGITLPVGPLESADPCTVSLSPHKPETPLEPVSFCTSLGTLGATGTPQTVDTPAVTGTPEVCLFPDKCEKLPEAVSTPRGPGTLGATGISAATGTLALCLLPQDLGTPPGPVSSPNPGTSGATETLSVTETPIACLFPHDPGKASEPASSLIDDNSSGATGIPAPVCFFSHRFKTSLELLSGHTGPDNHTAAGTLPDLGTPTVVGTPSRAHLCLGMPDASDIPTVSGKPIACLLLHRHETSP</sequence>
<evidence type="ECO:0000313" key="3">
    <source>
        <dbReference type="Proteomes" id="UP000010552"/>
    </source>
</evidence>
<name>L5JZ04_PTEAL</name>
<protein>
    <submittedName>
        <fullName evidence="2">Uncharacterized protein</fullName>
    </submittedName>
</protein>
<keyword evidence="3" id="KW-1185">Reference proteome</keyword>